<accession>A0A6J5NMA2</accession>
<sequence>MVNCNRKIITEIKLDDGISSLQIKTVIKKEESDLGIYYEVIQGASHYHADSVDYLKVNEESNLYVNRLVYEFLIYCR</sequence>
<organism evidence="1">
    <name type="scientific">uncultured Caudovirales phage</name>
    <dbReference type="NCBI Taxonomy" id="2100421"/>
    <lineage>
        <taxon>Viruses</taxon>
        <taxon>Duplodnaviria</taxon>
        <taxon>Heunggongvirae</taxon>
        <taxon>Uroviricota</taxon>
        <taxon>Caudoviricetes</taxon>
        <taxon>Peduoviridae</taxon>
        <taxon>Maltschvirus</taxon>
        <taxon>Maltschvirus maltsch</taxon>
    </lineage>
</organism>
<name>A0A6J5NMA2_9CAUD</name>
<evidence type="ECO:0000313" key="1">
    <source>
        <dbReference type="EMBL" id="CAB4160027.1"/>
    </source>
</evidence>
<gene>
    <name evidence="1" type="ORF">UFOVP724_49</name>
</gene>
<proteinExistence type="predicted"/>
<dbReference type="EMBL" id="LR796696">
    <property type="protein sequence ID" value="CAB4160027.1"/>
    <property type="molecule type" value="Genomic_DNA"/>
</dbReference>
<reference evidence="1" key="1">
    <citation type="submission" date="2020-04" db="EMBL/GenBank/DDBJ databases">
        <authorList>
            <person name="Chiriac C."/>
            <person name="Salcher M."/>
            <person name="Ghai R."/>
            <person name="Kavagutti S V."/>
        </authorList>
    </citation>
    <scope>NUCLEOTIDE SEQUENCE</scope>
</reference>
<protein>
    <submittedName>
        <fullName evidence="1">Uncharacterized protein</fullName>
    </submittedName>
</protein>